<accession>A0A916VD24</accession>
<dbReference type="Gene3D" id="3.20.20.80">
    <property type="entry name" value="Glycosidases"/>
    <property type="match status" value="1"/>
</dbReference>
<dbReference type="InterPro" id="IPR013780">
    <property type="entry name" value="Glyco_hydro_b"/>
</dbReference>
<dbReference type="InterPro" id="IPR017853">
    <property type="entry name" value="GH"/>
</dbReference>
<keyword evidence="2" id="KW-0378">Hydrolase</keyword>
<evidence type="ECO:0000256" key="3">
    <source>
        <dbReference type="ARBA" id="ARBA00023295"/>
    </source>
</evidence>
<dbReference type="FunFam" id="3.20.20.80:FF:000014">
    <property type="entry name" value="Alpha,alpha-phosphotrehalase"/>
    <property type="match status" value="1"/>
</dbReference>
<dbReference type="AlphaFoldDB" id="A0A916VD24"/>
<comment type="similarity">
    <text evidence="1">Belongs to the glycosyl hydrolase 13 family.</text>
</comment>
<evidence type="ECO:0000313" key="6">
    <source>
        <dbReference type="EMBL" id="GFO85345.1"/>
    </source>
</evidence>
<name>A0A916VD24_9FIRM</name>
<dbReference type="Gene3D" id="3.90.400.10">
    <property type="entry name" value="Oligo-1,6-glucosidase, Domain 2"/>
    <property type="match status" value="1"/>
</dbReference>
<feature type="domain" description="Glycosyl hydrolase family 13 catalytic" evidence="5">
    <location>
        <begin position="10"/>
        <end position="410"/>
    </location>
</feature>
<sequence length="545" mass="64723">MNLGNKVVYQIYPKSFQDTNEDGIGDLKGIIEHLDYLKELGVDYLWISPFFVSPQNDNGYDIADYRDIDPMYGTMEDFERLVEEAKKRNIYLMMDMVFNHCSTKHEWFQKALKGDPYYRDFFIFRKGRNGLPPTNWESNFGGSAWNYLPETDEYYLHLFHETQADLNWENPEVRKACCDIVNFWIDKGVKGFRFDVINLISKECYEDDLKGNGKRFYTDGPRIHEFLHELNRETFGKYDDIITVGEMASTTLENSIRYSNPDSEELSMIFNFHHLRIDYPSGNKWEVQPFRFHDLKKNLFMWQREMEKGGGWNALFWYNHDQPRIVSRIGDEGRYRKESAKMLATTMHGLQGTPYIYQGEEIGMTNAHFTDISQYRDIETLNYYTILKQKGKPEEEIYESFRRKSRDNSRTPMQWDDTKNAGFSTGEPWISVISNYKEINTLDREEDDSIFQYYRKLIQLRKTVPVIADGTFEALLEDHDRILAYKRENDSQLLYVFCNYFAEDVDVPYEVPEGCRCIISNYNEDIKPEELRLRPYEAVMFLKDK</sequence>
<dbReference type="RefSeq" id="WP_201311051.1">
    <property type="nucleotide sequence ID" value="NZ_BLYI01000035.1"/>
</dbReference>
<dbReference type="Proteomes" id="UP000613208">
    <property type="component" value="Unassembled WGS sequence"/>
</dbReference>
<dbReference type="InterPro" id="IPR045857">
    <property type="entry name" value="O16G_dom_2"/>
</dbReference>
<dbReference type="InterPro" id="IPR012769">
    <property type="entry name" value="Trehalose_TreC"/>
</dbReference>
<dbReference type="Gene3D" id="2.60.40.1180">
    <property type="entry name" value="Golgi alpha-mannosidase II"/>
    <property type="match status" value="1"/>
</dbReference>
<gene>
    <name evidence="6" type="primary">treA</name>
    <name evidence="6" type="ORF">ANBU17_16920</name>
</gene>
<dbReference type="Pfam" id="PF00128">
    <property type="entry name" value="Alpha-amylase"/>
    <property type="match status" value="1"/>
</dbReference>
<dbReference type="EC" id="3.2.1.93" evidence="4"/>
<dbReference type="SUPFAM" id="SSF51445">
    <property type="entry name" value="(Trans)glycosidases"/>
    <property type="match status" value="1"/>
</dbReference>
<dbReference type="GO" id="GO:0005737">
    <property type="term" value="C:cytoplasm"/>
    <property type="evidence" value="ECO:0007669"/>
    <property type="project" value="UniProtKB-UniRule"/>
</dbReference>
<keyword evidence="7" id="KW-1185">Reference proteome</keyword>
<dbReference type="InterPro" id="IPR006047">
    <property type="entry name" value="GH13_cat_dom"/>
</dbReference>
<dbReference type="CDD" id="cd11333">
    <property type="entry name" value="AmyAc_SI_OligoGlu_DGase"/>
    <property type="match status" value="1"/>
</dbReference>
<dbReference type="PANTHER" id="PTHR10357">
    <property type="entry name" value="ALPHA-AMYLASE FAMILY MEMBER"/>
    <property type="match status" value="1"/>
</dbReference>
<dbReference type="SMART" id="SM00642">
    <property type="entry name" value="Aamy"/>
    <property type="match status" value="1"/>
</dbReference>
<dbReference type="PANTHER" id="PTHR10357:SF217">
    <property type="entry name" value="TREHALOSE-6-PHOSPHATE HYDROLASE"/>
    <property type="match status" value="1"/>
</dbReference>
<keyword evidence="3" id="KW-0326">Glycosidase</keyword>
<evidence type="ECO:0000256" key="1">
    <source>
        <dbReference type="ARBA" id="ARBA00008061"/>
    </source>
</evidence>
<dbReference type="GO" id="GO:0005993">
    <property type="term" value="P:trehalose catabolic process"/>
    <property type="evidence" value="ECO:0007669"/>
    <property type="project" value="InterPro"/>
</dbReference>
<dbReference type="GO" id="GO:0008788">
    <property type="term" value="F:alpha,alpha-phosphotrehalase activity"/>
    <property type="evidence" value="ECO:0007669"/>
    <property type="project" value="UniProtKB-UniRule"/>
</dbReference>
<protein>
    <recommendedName>
        <fullName evidence="4">Alpha,alpha-phosphotrehalase</fullName>
        <ecNumber evidence="4">3.2.1.93</ecNumber>
    </recommendedName>
</protein>
<dbReference type="FunFam" id="3.90.400.10:FF:000002">
    <property type="entry name" value="Sucrose isomerase"/>
    <property type="match status" value="1"/>
</dbReference>
<comment type="caution">
    <text evidence="6">The sequence shown here is derived from an EMBL/GenBank/DDBJ whole genome shotgun (WGS) entry which is preliminary data.</text>
</comment>
<dbReference type="NCBIfam" id="TIGR02403">
    <property type="entry name" value="trehalose_treC"/>
    <property type="match status" value="1"/>
</dbReference>
<dbReference type="SUPFAM" id="SSF51011">
    <property type="entry name" value="Glycosyl hydrolase domain"/>
    <property type="match status" value="1"/>
</dbReference>
<dbReference type="GO" id="GO:0004556">
    <property type="term" value="F:alpha-amylase activity"/>
    <property type="evidence" value="ECO:0007669"/>
    <property type="project" value="TreeGrafter"/>
</dbReference>
<evidence type="ECO:0000313" key="7">
    <source>
        <dbReference type="Proteomes" id="UP000613208"/>
    </source>
</evidence>
<evidence type="ECO:0000256" key="4">
    <source>
        <dbReference type="NCBIfam" id="TIGR02403"/>
    </source>
</evidence>
<reference evidence="6" key="1">
    <citation type="submission" date="2020-06" db="EMBL/GenBank/DDBJ databases">
        <title>Characterization of fructooligosaccharide metabolism and fructooligosaccharide-degrading enzymes in human commensal butyrate producers.</title>
        <authorList>
            <person name="Tanno H."/>
            <person name="Fujii T."/>
            <person name="Hirano K."/>
            <person name="Maeno S."/>
            <person name="Tonozuka T."/>
            <person name="Sakamoto M."/>
            <person name="Ohkuma M."/>
            <person name="Tochio T."/>
            <person name="Endo A."/>
        </authorList>
    </citation>
    <scope>NUCLEOTIDE SEQUENCE</scope>
    <source>
        <strain evidence="6">JCM 17466</strain>
    </source>
</reference>
<evidence type="ECO:0000256" key="2">
    <source>
        <dbReference type="ARBA" id="ARBA00022801"/>
    </source>
</evidence>
<evidence type="ECO:0000259" key="5">
    <source>
        <dbReference type="SMART" id="SM00642"/>
    </source>
</evidence>
<dbReference type="EMBL" id="BLYI01000035">
    <property type="protein sequence ID" value="GFO85345.1"/>
    <property type="molecule type" value="Genomic_DNA"/>
</dbReference>
<dbReference type="NCBIfam" id="NF008183">
    <property type="entry name" value="PRK10933.1"/>
    <property type="match status" value="1"/>
</dbReference>
<organism evidence="6 7">
    <name type="scientific">Anaerostipes butyraticus</name>
    <dbReference type="NCBI Taxonomy" id="645466"/>
    <lineage>
        <taxon>Bacteria</taxon>
        <taxon>Bacillati</taxon>
        <taxon>Bacillota</taxon>
        <taxon>Clostridia</taxon>
        <taxon>Lachnospirales</taxon>
        <taxon>Lachnospiraceae</taxon>
        <taxon>Anaerostipes</taxon>
    </lineage>
</organism>
<proteinExistence type="inferred from homology"/>